<feature type="compositionally biased region" description="Low complexity" evidence="6">
    <location>
        <begin position="341"/>
        <end position="355"/>
    </location>
</feature>
<keyword evidence="3" id="KW-0677">Repeat</keyword>
<dbReference type="Gene3D" id="1.25.10.10">
    <property type="entry name" value="Leucine-rich Repeat Variant"/>
    <property type="match status" value="2"/>
</dbReference>
<evidence type="ECO:0000256" key="4">
    <source>
        <dbReference type="ARBA" id="ARBA00022776"/>
    </source>
</evidence>
<evidence type="ECO:0000256" key="3">
    <source>
        <dbReference type="ARBA" id="ARBA00022737"/>
    </source>
</evidence>
<dbReference type="PANTHER" id="PTHR12827:SF3">
    <property type="entry name" value="ANAPHASE-PROMOTING COMPLEX SUBUNIT 1"/>
    <property type="match status" value="1"/>
</dbReference>
<dbReference type="InterPro" id="IPR048971">
    <property type="entry name" value="Apc1_3rd"/>
</dbReference>
<dbReference type="EMBL" id="BPQB01000052">
    <property type="protein sequence ID" value="GJE95820.1"/>
    <property type="molecule type" value="Genomic_DNA"/>
</dbReference>
<accession>A0A9P3GLQ8</accession>
<keyword evidence="5" id="KW-0131">Cell cycle</keyword>
<feature type="domain" description="Anaphase-promoting complex subunit 1 N-terminal" evidence="7">
    <location>
        <begin position="79"/>
        <end position="227"/>
    </location>
</feature>
<feature type="region of interest" description="Disordered" evidence="6">
    <location>
        <begin position="327"/>
        <end position="355"/>
    </location>
</feature>
<keyword evidence="4" id="KW-0498">Mitosis</keyword>
<dbReference type="InterPro" id="IPR024990">
    <property type="entry name" value="Apc1"/>
</dbReference>
<comment type="similarity">
    <text evidence="1">Belongs to the APC1 family.</text>
</comment>
<dbReference type="InterPro" id="IPR011989">
    <property type="entry name" value="ARM-like"/>
</dbReference>
<evidence type="ECO:0000313" key="11">
    <source>
        <dbReference type="Proteomes" id="UP000703269"/>
    </source>
</evidence>
<protein>
    <submittedName>
        <fullName evidence="10">Anaphase-promoting complex subunit 1-like protein</fullName>
    </submittedName>
</protein>
<dbReference type="Proteomes" id="UP000703269">
    <property type="component" value="Unassembled WGS sequence"/>
</dbReference>
<dbReference type="Pfam" id="PF21282">
    <property type="entry name" value="APC1_3rd"/>
    <property type="match status" value="1"/>
</dbReference>
<dbReference type="GO" id="GO:0060090">
    <property type="term" value="F:molecular adaptor activity"/>
    <property type="evidence" value="ECO:0007669"/>
    <property type="project" value="TreeGrafter"/>
</dbReference>
<dbReference type="InterPro" id="IPR049255">
    <property type="entry name" value="Apc1_N"/>
</dbReference>
<comment type="caution">
    <text evidence="10">The sequence shown here is derived from an EMBL/GenBank/DDBJ whole genome shotgun (WGS) entry which is preliminary data.</text>
</comment>
<evidence type="ECO:0000259" key="7">
    <source>
        <dbReference type="Pfam" id="PF12859"/>
    </source>
</evidence>
<dbReference type="Pfam" id="PF12859">
    <property type="entry name" value="ANAPC1"/>
    <property type="match status" value="1"/>
</dbReference>
<feature type="domain" description="Anaphase-promoting complex subunit 1 C-terminal" evidence="8">
    <location>
        <begin position="1667"/>
        <end position="1838"/>
    </location>
</feature>
<feature type="domain" description="Anaphase-promoting complex subunit 1 beta-sandwich" evidence="9">
    <location>
        <begin position="1537"/>
        <end position="1619"/>
    </location>
</feature>
<dbReference type="PANTHER" id="PTHR12827">
    <property type="entry name" value="MEIOTIC CHECKPOINT REGULATOR TSG24 FAMILY MEMBER"/>
    <property type="match status" value="1"/>
</dbReference>
<dbReference type="GO" id="GO:0005680">
    <property type="term" value="C:anaphase-promoting complex"/>
    <property type="evidence" value="ECO:0007669"/>
    <property type="project" value="InterPro"/>
</dbReference>
<proteinExistence type="inferred from homology"/>
<dbReference type="GO" id="GO:0007091">
    <property type="term" value="P:metaphase/anaphase transition of mitotic cell cycle"/>
    <property type="evidence" value="ECO:0007669"/>
    <property type="project" value="TreeGrafter"/>
</dbReference>
<dbReference type="GO" id="GO:0031145">
    <property type="term" value="P:anaphase-promoting complex-dependent catabolic process"/>
    <property type="evidence" value="ECO:0007669"/>
    <property type="project" value="TreeGrafter"/>
</dbReference>
<dbReference type="OrthoDB" id="26401at2759"/>
<evidence type="ECO:0000259" key="9">
    <source>
        <dbReference type="Pfam" id="PF21282"/>
    </source>
</evidence>
<evidence type="ECO:0000256" key="2">
    <source>
        <dbReference type="ARBA" id="ARBA00022618"/>
    </source>
</evidence>
<dbReference type="GO" id="GO:0051301">
    <property type="term" value="P:cell division"/>
    <property type="evidence" value="ECO:0007669"/>
    <property type="project" value="UniProtKB-KW"/>
</dbReference>
<keyword evidence="2" id="KW-0132">Cell division</keyword>
<evidence type="ECO:0000256" key="5">
    <source>
        <dbReference type="ARBA" id="ARBA00023306"/>
    </source>
</evidence>
<evidence type="ECO:0000313" key="10">
    <source>
        <dbReference type="EMBL" id="GJE95820.1"/>
    </source>
</evidence>
<evidence type="ECO:0000256" key="6">
    <source>
        <dbReference type="SAM" id="MobiDB-lite"/>
    </source>
</evidence>
<dbReference type="Pfam" id="PF18122">
    <property type="entry name" value="APC1_C"/>
    <property type="match status" value="1"/>
</dbReference>
<keyword evidence="11" id="KW-1185">Reference proteome</keyword>
<gene>
    <name evidence="10" type="ORF">PsYK624_120100</name>
</gene>
<name>A0A9P3GLQ8_9APHY</name>
<evidence type="ECO:0000259" key="8">
    <source>
        <dbReference type="Pfam" id="PF18122"/>
    </source>
</evidence>
<sequence>MQPVEPIPVELAFRDATPLQRFFERKAKVKVPDPVLPTTNVPPKESDLLKAIRSVLRGSKEDAPNPVTSLLYPCPSSDHSAEEEELTWDTYNVLLGSGGVVRKKWSFEEEGQSVQWACIGSFEMPASVANTTRSGHYTSEDQDYQELSLQDKSQRPTFGPFARMRDETKAEEEPPLRCRAVFVFLRSVGRVFFMNGLEHTFYLPFIVRRAWALSPHGILMQRVLEPNELEEVKASGEELLPTLFTMVNPFAEASTVGLTVSIKDGMPDVLKDDDPEKQIESMPAHEHILWTSSPGNDPMENIVVSVNDDAKTLSVWRYTYVHPKDIPQPIPIREPRRAPKSRVSLSSPLSPSQTSLNSVIIEQPPLASLPGAPPALTMTTMAAVVPGSVPNAPPIAAPASLFGRQDHQVNLDKAAGGGRLDAAPYIDPVDHSRMKPSFWMEKLYSQEVSEDDIVDSKNVTVGLFDRRWDGEADRMRIAICLPRSQKLLVLPVAQQEEALQVQAEEPVHIYAISVAPIRALRYRVYDLLVVKPDNSLALLTHGMLEVPLNVPNGSTKRVVALKDAVDSSVTLYYQDSSCRRTTLKLSPKGSLTTQALQILSIVLPKKDFFSLHHAFLLHWSRSGFSQNDEVSFRALSSTLYVFLSVTAEGEPRTPLSAWDSLRHSSSLARFQDDPALKGLKLPRLSVPSEPISPKGWKPSPFHGVVLTGLHYVAQDRLLNTHLHESLSALVPVICRLAMIVRPEWADYWKRLLPEAIGPWPSPAKSVSTHLDDRLPVTPPDALATLWSVVAHPAWSAVEEPEEPWTALLPTDTRPALAFGEVDPLTRFHAVLHIYRQLDDKDATTRERAEGALMAILQEHHPVLDRLPIGPAAALREAMRTCQLNPSGDWPLAAYRLVGRNDLAEGLNSSPEPLSSGGYRSVKDYILPTFSRKSIHELTEETRWALVGEPLAASGHDLEFVDFTSIRFGQDRRIEEVTRLLSSSKISILKTAERPDLNEHDQAKEHQMHVLRVAERTLALPPGRALFTFGGVQTVTREAYVIPRIDYSIRIFPQNQLIVPEQGKIPHECAAWGDFHNGVAAGLRIAPNATGVQSSWIKFNKPSELTPEHAGFLYALGLTGHLREMLTWHTFAYLTPKHDLTSIAVLLGLAAANAGTRNRHVTKLIAVHTPALLPTPDVDLNVPLITQAAGISGIGLLYMGTKNRRMAEVCLSQISRRDLVQPDLSNEFREAYTFSAALAFGMVMLGKGSDVPADLVLLSRLRTLIQGDPLANTALRNQRAAFDVNLTSPAATIALGLMYVRTERRDVADVLTIPDTILTLDRIQPSFLLLRTLARCLIMFESIRPTNDWLMLQLPESIRNAMAEKQKGKAVHESFELAYYNIIAGACFAVALKYAGTAREEAYLLLIRYNDMFTQMAYSNTPAIEHRIKRAAIRDGLNTISISLNMIMAGTGEINCLRRLRYSFGMQNLNFKYGTHVMVHMSLGLLFLGGGKYTLGTSDAAIACLVTAFFPRFNQVSSDNKTYLQALRHLWVLAVEPRCLVTRDVDTKEVVYLPLKIKVKDESGLGTAQLIAPTLIPDVDKIQSIRVDTPRYWPFYLDIANMPRHKESLLRSQTLYVKRRSAFLSYTEDPKGSRSLFVRSGSSAGDAAVLDFPQLRLADQHPAADLHEFISSYSNDTFFLAFADRFCRDEGQTEQERHFLAYCHATLLDSILQDKSSTIQTHLTLYRYRTMSMQNRYSGLAQQDLRFAAEFYNKLYVRWFSGVSENNMRPPLLRESTLRAASLQLDEQLETFRTDGAFPQLLRRYIRGAGIPAYNAETQPAEYELSRSLAMYLQRHNVPVSTLLVVLKALAVSSHARCLLAGPPHGTNDKELLDEAIKEVVHATGLQMTSYVGGGWSLSSLEEILATWSAENEEGSHAAVDVPMGAGH</sequence>
<reference evidence="10 11" key="1">
    <citation type="submission" date="2021-08" db="EMBL/GenBank/DDBJ databases">
        <title>Draft Genome Sequence of Phanerochaete sordida strain YK-624.</title>
        <authorList>
            <person name="Mori T."/>
            <person name="Dohra H."/>
            <person name="Suzuki T."/>
            <person name="Kawagishi H."/>
            <person name="Hirai H."/>
        </authorList>
    </citation>
    <scope>NUCLEOTIDE SEQUENCE [LARGE SCALE GENOMIC DNA]</scope>
    <source>
        <strain evidence="10 11">YK-624</strain>
    </source>
</reference>
<evidence type="ECO:0000256" key="1">
    <source>
        <dbReference type="ARBA" id="ARBA00010547"/>
    </source>
</evidence>
<dbReference type="GO" id="GO:0070979">
    <property type="term" value="P:protein K11-linked ubiquitination"/>
    <property type="evidence" value="ECO:0007669"/>
    <property type="project" value="TreeGrafter"/>
</dbReference>
<organism evidence="10 11">
    <name type="scientific">Phanerochaete sordida</name>
    <dbReference type="NCBI Taxonomy" id="48140"/>
    <lineage>
        <taxon>Eukaryota</taxon>
        <taxon>Fungi</taxon>
        <taxon>Dikarya</taxon>
        <taxon>Basidiomycota</taxon>
        <taxon>Agaricomycotina</taxon>
        <taxon>Agaricomycetes</taxon>
        <taxon>Polyporales</taxon>
        <taxon>Phanerochaetaceae</taxon>
        <taxon>Phanerochaete</taxon>
    </lineage>
</organism>
<dbReference type="InterPro" id="IPR041221">
    <property type="entry name" value="APC1_C"/>
</dbReference>